<accession>A0A7X3IEE6</accession>
<organism evidence="15 16">
    <name type="scientific">Paenibacillus dendrobii</name>
    <dbReference type="NCBI Taxonomy" id="2691084"/>
    <lineage>
        <taxon>Bacteria</taxon>
        <taxon>Bacillati</taxon>
        <taxon>Bacillota</taxon>
        <taxon>Bacilli</taxon>
        <taxon>Bacillales</taxon>
        <taxon>Paenibacillaceae</taxon>
        <taxon>Paenibacillus</taxon>
    </lineage>
</organism>
<proteinExistence type="predicted"/>
<sequence>MGIRKRLVGSYFVVISLTVLILEIFLIVSVRYYYFHNMERILMNQAELSASFFQQYFTDEDLEEQSDRLLKGFGYHSDAQVQIIHPSGRLLRDSAGFEPGMTMNQYADVQSAISGEPGTWRGKDPFTHEAVLSVSYPLEAHHLTVGAVRFVTSLNGTIATVNQIMILLIGVGLAVVAIVTTLGIFLSATITRSIRDLKQVADRMTEGDFRIHVQKRYRDELGSLGDTLNKMAVRIVKSEQLKNDFISSVSHELRTPLTSIKGWVITMKSNGSVDTDLFHEGLEIIESESDRLSRMVDELLDFSKLDSGRITLHFAPVNLTDLLNHIGRQLAPRALRQGVTLDMQADGGLPVIQADENRLKQVLINLIDNSLKFTDASGRITVHARTEPKQVVISVTDTGSGISKDQLANVLQKFYKGDPHAPGSGLGLAISDQIVKLHHGQLSITSSADSGTIVRICLPIGGE</sequence>
<feature type="transmembrane region" description="Helical" evidence="12">
    <location>
        <begin position="164"/>
        <end position="188"/>
    </location>
</feature>
<dbReference type="InterPro" id="IPR005467">
    <property type="entry name" value="His_kinase_dom"/>
</dbReference>
<evidence type="ECO:0000256" key="4">
    <source>
        <dbReference type="ARBA" id="ARBA00022475"/>
    </source>
</evidence>
<dbReference type="GO" id="GO:0005886">
    <property type="term" value="C:plasma membrane"/>
    <property type="evidence" value="ECO:0007669"/>
    <property type="project" value="UniProtKB-SubCell"/>
</dbReference>
<dbReference type="SUPFAM" id="SSF55874">
    <property type="entry name" value="ATPase domain of HSP90 chaperone/DNA topoisomerase II/histidine kinase"/>
    <property type="match status" value="1"/>
</dbReference>
<dbReference type="InterPro" id="IPR003661">
    <property type="entry name" value="HisK_dim/P_dom"/>
</dbReference>
<evidence type="ECO:0000256" key="12">
    <source>
        <dbReference type="SAM" id="Phobius"/>
    </source>
</evidence>
<keyword evidence="11 12" id="KW-0472">Membrane</keyword>
<dbReference type="Gene3D" id="6.10.340.10">
    <property type="match status" value="1"/>
</dbReference>
<dbReference type="PANTHER" id="PTHR42878:SF7">
    <property type="entry name" value="SENSOR HISTIDINE KINASE GLRK"/>
    <property type="match status" value="1"/>
</dbReference>
<gene>
    <name evidence="15" type="ORF">GRF59_02005</name>
</gene>
<dbReference type="AlphaFoldDB" id="A0A7X3IEE6"/>
<evidence type="ECO:0000313" key="16">
    <source>
        <dbReference type="Proteomes" id="UP000460318"/>
    </source>
</evidence>
<feature type="transmembrane region" description="Helical" evidence="12">
    <location>
        <begin position="12"/>
        <end position="34"/>
    </location>
</feature>
<dbReference type="Pfam" id="PF02518">
    <property type="entry name" value="HATPase_c"/>
    <property type="match status" value="1"/>
</dbReference>
<dbReference type="FunFam" id="3.30.565.10:FF:000006">
    <property type="entry name" value="Sensor histidine kinase WalK"/>
    <property type="match status" value="1"/>
</dbReference>
<evidence type="ECO:0000256" key="9">
    <source>
        <dbReference type="ARBA" id="ARBA00022840"/>
    </source>
</evidence>
<evidence type="ECO:0000256" key="11">
    <source>
        <dbReference type="ARBA" id="ARBA00023136"/>
    </source>
</evidence>
<dbReference type="GO" id="GO:0030295">
    <property type="term" value="F:protein kinase activator activity"/>
    <property type="evidence" value="ECO:0007669"/>
    <property type="project" value="TreeGrafter"/>
</dbReference>
<comment type="catalytic activity">
    <reaction evidence="1">
        <text>ATP + protein L-histidine = ADP + protein N-phospho-L-histidine.</text>
        <dbReference type="EC" id="2.7.13.3"/>
    </reaction>
</comment>
<dbReference type="CDD" id="cd00082">
    <property type="entry name" value="HisKA"/>
    <property type="match status" value="1"/>
</dbReference>
<dbReference type="GO" id="GO:0000155">
    <property type="term" value="F:phosphorelay sensor kinase activity"/>
    <property type="evidence" value="ECO:0007669"/>
    <property type="project" value="InterPro"/>
</dbReference>
<dbReference type="SMART" id="SM00304">
    <property type="entry name" value="HAMP"/>
    <property type="match status" value="1"/>
</dbReference>
<dbReference type="InterPro" id="IPR036890">
    <property type="entry name" value="HATPase_C_sf"/>
</dbReference>
<evidence type="ECO:0000256" key="2">
    <source>
        <dbReference type="ARBA" id="ARBA00004651"/>
    </source>
</evidence>
<dbReference type="Proteomes" id="UP000460318">
    <property type="component" value="Unassembled WGS sequence"/>
</dbReference>
<keyword evidence="16" id="KW-1185">Reference proteome</keyword>
<dbReference type="EMBL" id="WUBI01000001">
    <property type="protein sequence ID" value="MWV42393.1"/>
    <property type="molecule type" value="Genomic_DNA"/>
</dbReference>
<evidence type="ECO:0000256" key="8">
    <source>
        <dbReference type="ARBA" id="ARBA00022777"/>
    </source>
</evidence>
<evidence type="ECO:0000259" key="14">
    <source>
        <dbReference type="PROSITE" id="PS50885"/>
    </source>
</evidence>
<evidence type="ECO:0000256" key="6">
    <source>
        <dbReference type="ARBA" id="ARBA00022679"/>
    </source>
</evidence>
<dbReference type="Gene3D" id="1.10.287.130">
    <property type="match status" value="1"/>
</dbReference>
<dbReference type="InterPro" id="IPR050351">
    <property type="entry name" value="BphY/WalK/GraS-like"/>
</dbReference>
<keyword evidence="10" id="KW-0902">Two-component regulatory system</keyword>
<dbReference type="Gene3D" id="3.30.565.10">
    <property type="entry name" value="Histidine kinase-like ATPase, C-terminal domain"/>
    <property type="match status" value="1"/>
</dbReference>
<comment type="caution">
    <text evidence="15">The sequence shown here is derived from an EMBL/GenBank/DDBJ whole genome shotgun (WGS) entry which is preliminary data.</text>
</comment>
<dbReference type="GO" id="GO:0000156">
    <property type="term" value="F:phosphorelay response regulator activity"/>
    <property type="evidence" value="ECO:0007669"/>
    <property type="project" value="TreeGrafter"/>
</dbReference>
<keyword evidence="12" id="KW-0812">Transmembrane</keyword>
<dbReference type="GO" id="GO:0005524">
    <property type="term" value="F:ATP binding"/>
    <property type="evidence" value="ECO:0007669"/>
    <property type="project" value="UniProtKB-KW"/>
</dbReference>
<keyword evidence="4" id="KW-1003">Cell membrane</keyword>
<dbReference type="SMART" id="SM00387">
    <property type="entry name" value="HATPase_c"/>
    <property type="match status" value="1"/>
</dbReference>
<feature type="domain" description="HAMP" evidence="14">
    <location>
        <begin position="188"/>
        <end position="240"/>
    </location>
</feature>
<dbReference type="SUPFAM" id="SSF47384">
    <property type="entry name" value="Homodimeric domain of signal transducing histidine kinase"/>
    <property type="match status" value="1"/>
</dbReference>
<dbReference type="Pfam" id="PF00512">
    <property type="entry name" value="HisKA"/>
    <property type="match status" value="1"/>
</dbReference>
<keyword evidence="5" id="KW-0597">Phosphoprotein</keyword>
<keyword evidence="9" id="KW-0067">ATP-binding</keyword>
<dbReference type="InterPro" id="IPR003594">
    <property type="entry name" value="HATPase_dom"/>
</dbReference>
<dbReference type="FunFam" id="1.10.287.130:FF:000001">
    <property type="entry name" value="Two-component sensor histidine kinase"/>
    <property type="match status" value="1"/>
</dbReference>
<dbReference type="PROSITE" id="PS50885">
    <property type="entry name" value="HAMP"/>
    <property type="match status" value="1"/>
</dbReference>
<evidence type="ECO:0000259" key="13">
    <source>
        <dbReference type="PROSITE" id="PS50109"/>
    </source>
</evidence>
<keyword evidence="8" id="KW-0418">Kinase</keyword>
<dbReference type="PRINTS" id="PR00344">
    <property type="entry name" value="BCTRLSENSOR"/>
</dbReference>
<dbReference type="RefSeq" id="WP_160495999.1">
    <property type="nucleotide sequence ID" value="NZ_WUBI01000001.1"/>
</dbReference>
<dbReference type="Pfam" id="PF00672">
    <property type="entry name" value="HAMP"/>
    <property type="match status" value="1"/>
</dbReference>
<dbReference type="InterPro" id="IPR003660">
    <property type="entry name" value="HAMP_dom"/>
</dbReference>
<comment type="subcellular location">
    <subcellularLocation>
        <location evidence="2">Cell membrane</location>
        <topology evidence="2">Multi-pass membrane protein</topology>
    </subcellularLocation>
</comment>
<evidence type="ECO:0000313" key="15">
    <source>
        <dbReference type="EMBL" id="MWV42393.1"/>
    </source>
</evidence>
<evidence type="ECO:0000256" key="3">
    <source>
        <dbReference type="ARBA" id="ARBA00012438"/>
    </source>
</evidence>
<evidence type="ECO:0000256" key="7">
    <source>
        <dbReference type="ARBA" id="ARBA00022741"/>
    </source>
</evidence>
<dbReference type="SMART" id="SM00388">
    <property type="entry name" value="HisKA"/>
    <property type="match status" value="1"/>
</dbReference>
<dbReference type="InterPro" id="IPR036097">
    <property type="entry name" value="HisK_dim/P_sf"/>
</dbReference>
<reference evidence="15 16" key="1">
    <citation type="submission" date="2019-12" db="EMBL/GenBank/DDBJ databases">
        <title>Paenibacillus sp. nov., an endophytic bacterium isolated from the stem of Dendrobium.</title>
        <authorList>
            <person name="Zhao R."/>
        </authorList>
    </citation>
    <scope>NUCLEOTIDE SEQUENCE [LARGE SCALE GENOMIC DNA]</scope>
    <source>
        <strain evidence="15 16">HJL G12</strain>
    </source>
</reference>
<evidence type="ECO:0000256" key="5">
    <source>
        <dbReference type="ARBA" id="ARBA00022553"/>
    </source>
</evidence>
<dbReference type="SUPFAM" id="SSF158472">
    <property type="entry name" value="HAMP domain-like"/>
    <property type="match status" value="1"/>
</dbReference>
<keyword evidence="12" id="KW-1133">Transmembrane helix</keyword>
<dbReference type="GO" id="GO:0007234">
    <property type="term" value="P:osmosensory signaling via phosphorelay pathway"/>
    <property type="evidence" value="ECO:0007669"/>
    <property type="project" value="TreeGrafter"/>
</dbReference>
<protein>
    <recommendedName>
        <fullName evidence="3">histidine kinase</fullName>
        <ecNumber evidence="3">2.7.13.3</ecNumber>
    </recommendedName>
</protein>
<dbReference type="InterPro" id="IPR004358">
    <property type="entry name" value="Sig_transdc_His_kin-like_C"/>
</dbReference>
<evidence type="ECO:0000256" key="10">
    <source>
        <dbReference type="ARBA" id="ARBA00023012"/>
    </source>
</evidence>
<feature type="domain" description="Histidine kinase" evidence="13">
    <location>
        <begin position="248"/>
        <end position="462"/>
    </location>
</feature>
<name>A0A7X3IEE6_9BACL</name>
<dbReference type="PANTHER" id="PTHR42878">
    <property type="entry name" value="TWO-COMPONENT HISTIDINE KINASE"/>
    <property type="match status" value="1"/>
</dbReference>
<keyword evidence="7" id="KW-0547">Nucleotide-binding</keyword>
<evidence type="ECO:0000256" key="1">
    <source>
        <dbReference type="ARBA" id="ARBA00000085"/>
    </source>
</evidence>
<keyword evidence="6" id="KW-0808">Transferase</keyword>
<dbReference type="PROSITE" id="PS50109">
    <property type="entry name" value="HIS_KIN"/>
    <property type="match status" value="1"/>
</dbReference>
<dbReference type="EC" id="2.7.13.3" evidence="3"/>
<dbReference type="CDD" id="cd06225">
    <property type="entry name" value="HAMP"/>
    <property type="match status" value="1"/>
</dbReference>